<protein>
    <submittedName>
        <fullName evidence="2">Hint domain-containing protein</fullName>
    </submittedName>
</protein>
<gene>
    <name evidence="2" type="ORF">RM190_14175</name>
</gene>
<dbReference type="EMBL" id="JAVRQI010000010">
    <property type="protein sequence ID" value="MDT1063021.1"/>
    <property type="molecule type" value="Genomic_DNA"/>
</dbReference>
<dbReference type="RefSeq" id="WP_311760107.1">
    <property type="nucleotide sequence ID" value="NZ_JAVRQI010000010.1"/>
</dbReference>
<accession>A0ABU3EFY6</accession>
<comment type="caution">
    <text evidence="2">The sequence shown here is derived from an EMBL/GenBank/DDBJ whole genome shotgun (WGS) entry which is preliminary data.</text>
</comment>
<evidence type="ECO:0000259" key="1">
    <source>
        <dbReference type="Pfam" id="PF13403"/>
    </source>
</evidence>
<dbReference type="SUPFAM" id="SSF51294">
    <property type="entry name" value="Hedgehog/intein (Hint) domain"/>
    <property type="match status" value="1"/>
</dbReference>
<dbReference type="InterPro" id="IPR028992">
    <property type="entry name" value="Hedgehog/Intein_dom"/>
</dbReference>
<sequence length="384" mass="41505">MATLTFDTDTIATGNNVGGGLEVSSLPINDFLASQGITDTSNAEFILEIPDEDLEYSDVTGDGNPEYWVPSGTQPTAMYIDVDGDGTPEYQVVDPNNNSPMTRDGQSGAHMAKINQSLNVYTYPYDPDNPGTPLGTTGGNMYFATDGQPFTEGEIRPVVDDTTGDDNQLIMDATIVCFTRGTLIATPTGPRKVEDLQVGDLVETLDHGPQPIRWIASRKIDGASLDLRPDLRPIRIPAGALGKGYPQQDLLVSPQHRIALASSVIEGLFGEDEVLVSAKMLIGHRGIAAEAAAEVEYFHFILDQHELVWANGALTETMLAGPMALKALGAEQCRELALIFPEIAMPGFVPTPARRVLKRHENKKALRQHDTSGESLYERKAVAV</sequence>
<feature type="domain" description="Hedgehog/Intein (Hint)" evidence="1">
    <location>
        <begin position="176"/>
        <end position="321"/>
    </location>
</feature>
<evidence type="ECO:0000313" key="3">
    <source>
        <dbReference type="Proteomes" id="UP001251085"/>
    </source>
</evidence>
<organism evidence="2 3">
    <name type="scientific">Paracoccus broussonetiae</name>
    <dbReference type="NCBI Taxonomy" id="3075834"/>
    <lineage>
        <taxon>Bacteria</taxon>
        <taxon>Pseudomonadati</taxon>
        <taxon>Pseudomonadota</taxon>
        <taxon>Alphaproteobacteria</taxon>
        <taxon>Rhodobacterales</taxon>
        <taxon>Paracoccaceae</taxon>
        <taxon>Paracoccus</taxon>
    </lineage>
</organism>
<proteinExistence type="predicted"/>
<dbReference type="InterPro" id="IPR036844">
    <property type="entry name" value="Hint_dom_sf"/>
</dbReference>
<reference evidence="3" key="1">
    <citation type="submission" date="2023-07" db="EMBL/GenBank/DDBJ databases">
        <title>Characterization of two Paracoccaceae strains isolated from Phycosphere and proposal of Xinfangfangia lacusdiani sp. nov.</title>
        <authorList>
            <person name="Deng Y."/>
            <person name="Zhang Y.Q."/>
        </authorList>
    </citation>
    <scope>NUCLEOTIDE SEQUENCE [LARGE SCALE GENOMIC DNA]</scope>
    <source>
        <strain evidence="3">CPCC 101403</strain>
    </source>
</reference>
<dbReference type="Proteomes" id="UP001251085">
    <property type="component" value="Unassembled WGS sequence"/>
</dbReference>
<keyword evidence="3" id="KW-1185">Reference proteome</keyword>
<dbReference type="Pfam" id="PF13403">
    <property type="entry name" value="Hint_2"/>
    <property type="match status" value="1"/>
</dbReference>
<name>A0ABU3EFY6_9RHOB</name>
<evidence type="ECO:0000313" key="2">
    <source>
        <dbReference type="EMBL" id="MDT1063021.1"/>
    </source>
</evidence>